<evidence type="ECO:0000256" key="5">
    <source>
        <dbReference type="ARBA" id="ARBA00022692"/>
    </source>
</evidence>
<dbReference type="SUPFAM" id="SSF52047">
    <property type="entry name" value="RNI-like"/>
    <property type="match status" value="1"/>
</dbReference>
<dbReference type="Pfam" id="PF00560">
    <property type="entry name" value="LRR_1"/>
    <property type="match status" value="7"/>
</dbReference>
<dbReference type="EMBL" id="EQ973934">
    <property type="protein sequence ID" value="EEF38120.1"/>
    <property type="molecule type" value="Genomic_DNA"/>
</dbReference>
<dbReference type="AlphaFoldDB" id="B9SE41"/>
<keyword evidence="10 15" id="KW-0675">Receptor</keyword>
<dbReference type="Pfam" id="PF08263">
    <property type="entry name" value="LRRNT_2"/>
    <property type="match status" value="1"/>
</dbReference>
<evidence type="ECO:0000256" key="1">
    <source>
        <dbReference type="ARBA" id="ARBA00004251"/>
    </source>
</evidence>
<feature type="domain" description="Leucine-rich repeat-containing N-terminal plant-type" evidence="14">
    <location>
        <begin position="27"/>
        <end position="63"/>
    </location>
</feature>
<evidence type="ECO:0000256" key="3">
    <source>
        <dbReference type="ARBA" id="ARBA00022475"/>
    </source>
</evidence>
<accession>B9SE41</accession>
<feature type="transmembrane region" description="Helical" evidence="12">
    <location>
        <begin position="977"/>
        <end position="1001"/>
    </location>
</feature>
<keyword evidence="15" id="KW-0808">Transferase</keyword>
<dbReference type="InterPro" id="IPR013210">
    <property type="entry name" value="LRR_N_plant-typ"/>
</dbReference>
<dbReference type="InterPro" id="IPR001611">
    <property type="entry name" value="Leu-rich_rpt"/>
</dbReference>
<dbReference type="SMART" id="SM00369">
    <property type="entry name" value="LRR_TYP"/>
    <property type="match status" value="9"/>
</dbReference>
<feature type="signal peptide" evidence="13">
    <location>
        <begin position="1"/>
        <end position="23"/>
    </location>
</feature>
<evidence type="ECO:0000256" key="7">
    <source>
        <dbReference type="ARBA" id="ARBA00022737"/>
    </source>
</evidence>
<keyword evidence="15" id="KW-0560">Oxidoreductase</keyword>
<keyword evidence="6 13" id="KW-0732">Signal</keyword>
<evidence type="ECO:0000256" key="12">
    <source>
        <dbReference type="SAM" id="Phobius"/>
    </source>
</evidence>
<evidence type="ECO:0000256" key="11">
    <source>
        <dbReference type="ARBA" id="ARBA00023180"/>
    </source>
</evidence>
<dbReference type="PROSITE" id="PS51450">
    <property type="entry name" value="LRR"/>
    <property type="match status" value="1"/>
</dbReference>
<dbReference type="GO" id="GO:0005886">
    <property type="term" value="C:plasma membrane"/>
    <property type="evidence" value="ECO:0007669"/>
    <property type="project" value="UniProtKB-SubCell"/>
</dbReference>
<evidence type="ECO:0000256" key="10">
    <source>
        <dbReference type="ARBA" id="ARBA00023170"/>
    </source>
</evidence>
<dbReference type="PROSITE" id="PS51257">
    <property type="entry name" value="PROKAR_LIPOPROTEIN"/>
    <property type="match status" value="1"/>
</dbReference>
<dbReference type="Gene3D" id="3.80.10.10">
    <property type="entry name" value="Ribonuclease Inhibitor"/>
    <property type="match status" value="4"/>
</dbReference>
<evidence type="ECO:0000256" key="9">
    <source>
        <dbReference type="ARBA" id="ARBA00023136"/>
    </source>
</evidence>
<evidence type="ECO:0000256" key="6">
    <source>
        <dbReference type="ARBA" id="ARBA00022729"/>
    </source>
</evidence>
<evidence type="ECO:0000256" key="4">
    <source>
        <dbReference type="ARBA" id="ARBA00022614"/>
    </source>
</evidence>
<keyword evidence="5 12" id="KW-0812">Transmembrane</keyword>
<keyword evidence="8 12" id="KW-1133">Transmembrane helix</keyword>
<dbReference type="InParanoid" id="B9SE41"/>
<feature type="chain" id="PRO_5002891722" evidence="13">
    <location>
        <begin position="24"/>
        <end position="1027"/>
    </location>
</feature>
<comment type="subcellular location">
    <subcellularLocation>
        <location evidence="1">Cell membrane</location>
        <topology evidence="1">Single-pass type I membrane protein</topology>
    </subcellularLocation>
</comment>
<name>B9SE41_RICCO</name>
<keyword evidence="11" id="KW-0325">Glycoprotein</keyword>
<dbReference type="FunFam" id="3.80.10.10:FF:000213">
    <property type="entry name" value="Tyrosine-sulfated glycopeptide receptor 1"/>
    <property type="match status" value="1"/>
</dbReference>
<evidence type="ECO:0000256" key="8">
    <source>
        <dbReference type="ARBA" id="ARBA00022989"/>
    </source>
</evidence>
<protein>
    <submittedName>
        <fullName evidence="15">Leucine-rich repeat receptor protein kinase EXS, putative</fullName>
        <ecNumber evidence="15">1.3.1.74</ecNumber>
    </submittedName>
</protein>
<dbReference type="Pfam" id="PF13855">
    <property type="entry name" value="LRR_8"/>
    <property type="match status" value="2"/>
</dbReference>
<gene>
    <name evidence="15" type="ORF">RCOM_1522470</name>
</gene>
<dbReference type="InterPro" id="IPR032675">
    <property type="entry name" value="LRR_dom_sf"/>
</dbReference>
<keyword evidence="3" id="KW-1003">Cell membrane</keyword>
<dbReference type="SUPFAM" id="SSF52058">
    <property type="entry name" value="L domain-like"/>
    <property type="match status" value="1"/>
</dbReference>
<organism evidence="15 16">
    <name type="scientific">Ricinus communis</name>
    <name type="common">Castor bean</name>
    <dbReference type="NCBI Taxonomy" id="3988"/>
    <lineage>
        <taxon>Eukaryota</taxon>
        <taxon>Viridiplantae</taxon>
        <taxon>Streptophyta</taxon>
        <taxon>Embryophyta</taxon>
        <taxon>Tracheophyta</taxon>
        <taxon>Spermatophyta</taxon>
        <taxon>Magnoliopsida</taxon>
        <taxon>eudicotyledons</taxon>
        <taxon>Gunneridae</taxon>
        <taxon>Pentapetalae</taxon>
        <taxon>rosids</taxon>
        <taxon>fabids</taxon>
        <taxon>Malpighiales</taxon>
        <taxon>Euphorbiaceae</taxon>
        <taxon>Acalyphoideae</taxon>
        <taxon>Acalypheae</taxon>
        <taxon>Ricinus</taxon>
    </lineage>
</organism>
<comment type="similarity">
    <text evidence="2">Belongs to the RLP family.</text>
</comment>
<reference evidence="16" key="1">
    <citation type="journal article" date="2010" name="Nat. Biotechnol.">
        <title>Draft genome sequence of the oilseed species Ricinus communis.</title>
        <authorList>
            <person name="Chan A.P."/>
            <person name="Crabtree J."/>
            <person name="Zhao Q."/>
            <person name="Lorenzi H."/>
            <person name="Orvis J."/>
            <person name="Puiu D."/>
            <person name="Melake-Berhan A."/>
            <person name="Jones K.M."/>
            <person name="Redman J."/>
            <person name="Chen G."/>
            <person name="Cahoon E.B."/>
            <person name="Gedil M."/>
            <person name="Stanke M."/>
            <person name="Haas B.J."/>
            <person name="Wortman J.R."/>
            <person name="Fraser-Liggett C.M."/>
            <person name="Ravel J."/>
            <person name="Rabinowicz P.D."/>
        </authorList>
    </citation>
    <scope>NUCLEOTIDE SEQUENCE [LARGE SCALE GENOMIC DNA]</scope>
    <source>
        <strain evidence="16">cv. Hale</strain>
    </source>
</reference>
<dbReference type="Proteomes" id="UP000008311">
    <property type="component" value="Unassembled WGS sequence"/>
</dbReference>
<keyword evidence="4" id="KW-0433">Leucine-rich repeat</keyword>
<evidence type="ECO:0000259" key="14">
    <source>
        <dbReference type="Pfam" id="PF08263"/>
    </source>
</evidence>
<keyword evidence="7" id="KW-0677">Repeat</keyword>
<evidence type="ECO:0000256" key="13">
    <source>
        <dbReference type="SAM" id="SignalP"/>
    </source>
</evidence>
<dbReference type="GO" id="GO:0016301">
    <property type="term" value="F:kinase activity"/>
    <property type="evidence" value="ECO:0007669"/>
    <property type="project" value="UniProtKB-KW"/>
</dbReference>
<dbReference type="EC" id="1.3.1.74" evidence="15"/>
<evidence type="ECO:0000313" key="16">
    <source>
        <dbReference type="Proteomes" id="UP000008311"/>
    </source>
</evidence>
<dbReference type="PANTHER" id="PTHR48052">
    <property type="entry name" value="UNNAMED PRODUCT"/>
    <property type="match status" value="1"/>
</dbReference>
<dbReference type="PRINTS" id="PR00019">
    <property type="entry name" value="LEURICHRPT"/>
</dbReference>
<dbReference type="GO" id="GO:0032440">
    <property type="term" value="F:2-alkenal reductase [NAD(P)H] activity"/>
    <property type="evidence" value="ECO:0007669"/>
    <property type="project" value="UniProtKB-EC"/>
</dbReference>
<evidence type="ECO:0000256" key="2">
    <source>
        <dbReference type="ARBA" id="ARBA00009592"/>
    </source>
</evidence>
<proteinExistence type="inferred from homology"/>
<keyword evidence="16" id="KW-1185">Reference proteome</keyword>
<dbReference type="eggNOG" id="KOG0619">
    <property type="taxonomic scope" value="Eukaryota"/>
</dbReference>
<keyword evidence="15" id="KW-0418">Kinase</keyword>
<keyword evidence="9 12" id="KW-0472">Membrane</keyword>
<dbReference type="PANTHER" id="PTHR48052:SF63">
    <property type="entry name" value="PROTEIN KINASE DOMAIN-CONTAINING PROTEIN"/>
    <property type="match status" value="1"/>
</dbReference>
<evidence type="ECO:0000313" key="15">
    <source>
        <dbReference type="EMBL" id="EEF38120.1"/>
    </source>
</evidence>
<dbReference type="InterPro" id="IPR003591">
    <property type="entry name" value="Leu-rich_rpt_typical-subtyp"/>
</dbReference>
<dbReference type="FunFam" id="3.80.10.10:FF:000095">
    <property type="entry name" value="LRR receptor-like serine/threonine-protein kinase GSO1"/>
    <property type="match status" value="1"/>
</dbReference>
<sequence length="1027" mass="113175">MKLQILLTYFLVFILSSISTITGCYENERAALLSFKSQIMDPSNRLSSWQGHNCCNWQGIHCSGSLHVISVDLRNPKPYLPIINSNSYHVSTSTSESTALRGTISSSLFTLTRITYLDLSFNNFMYSRIPPRISNFTRLTYLNLSNAAFSDSITIQFANLTSLESLDLSCSTVVSDFSSISYDLSFELIQVGSPYGNVYSSNLSSTSLHWLQGMHNLKVLRLSGVDLSQASAIAYWANPIAALSNLRLLWLSNCRISGELPISQLLNLTQLSVLVLDFNPITSQIPVQLANLTSLSVIHFTGSNLQGPIPYIPQLQELHVGSTDLTIDLKSMFSNPWPRLKSLDIRHTQVKGSIPPSISNTTSLIRFVASGCLIEGVIPSSIANLSRMEILKLNINNLVGHLPPSINNMRSLQALSLIQNNLQGPIPDSICNVSSLWYLALANNNFSGKLPDCISHLPKLDVLFVTSNSLNGEVHTLTSLLRGSNPYMIGLSFNHLTLKLDKQSLPPSFQPEVLELSSCNIEGNLPNFFSNLTKLRYLSLSYNYLSGAIPPWLFNLPQLGYLDLSFNKLQGSIPPFIQLKSFFGATTLNLANNLLQGPVPSQLVNIDAINLSGNSFTGHIPEQAGLGSVRYISLSSNNLVGHIPDSFCYQKNALMVLDLSNNSLSGPLPGNLGKCIYLSVLNLAHNNFSNSVPEVLENARNLSYLDLTGNQFKGPFPSFIRRLKSLVVLQMGYNNFAGKIPGFIGDLKNLRILVLKSNFFSELIPPEINKLEKLQIMDLSDNNLFGTIPEKLEGLKTLITRPTDGELLGYVISFMYSGVELSMAYKGLIYQFDCVKTYHSGIDLSLNALTGKIPPEMTLLIGLAMLNLSHNALSGEIPSNIGDMIGLNSLDLKFNRFSGKIPDSINLLDSLGYLNLSYNNLSGKIPAGTRFDTLYGDGSAYIGNEHLCGAGNLINCNDNTSSSSEETKSVEDSIDRLLFIGVVVSGYGVGFWGYFGVLCLIKEQHRRRYWKAIEKIAFKIVKMFMQR</sequence>